<dbReference type="HOGENOM" id="CLU_016315_0_0_1"/>
<keyword evidence="1" id="KW-0833">Ubl conjugation pathway</keyword>
<evidence type="ECO:0000313" key="5">
    <source>
        <dbReference type="Proteomes" id="UP000054097"/>
    </source>
</evidence>
<dbReference type="OrthoDB" id="109543at2759"/>
<evidence type="ECO:0000259" key="3">
    <source>
        <dbReference type="PROSITE" id="PS50127"/>
    </source>
</evidence>
<dbReference type="SMART" id="SM00212">
    <property type="entry name" value="UBCc"/>
    <property type="match status" value="1"/>
</dbReference>
<evidence type="ECO:0000256" key="1">
    <source>
        <dbReference type="ARBA" id="ARBA00022786"/>
    </source>
</evidence>
<dbReference type="InterPro" id="IPR050113">
    <property type="entry name" value="Ub_conjugating_enzyme"/>
</dbReference>
<name>A0A0C3BQ41_SERVB</name>
<dbReference type="AlphaFoldDB" id="A0A0C3BQ41"/>
<organism evidence="4 5">
    <name type="scientific">Serendipita vermifera MAFF 305830</name>
    <dbReference type="NCBI Taxonomy" id="933852"/>
    <lineage>
        <taxon>Eukaryota</taxon>
        <taxon>Fungi</taxon>
        <taxon>Dikarya</taxon>
        <taxon>Basidiomycota</taxon>
        <taxon>Agaricomycotina</taxon>
        <taxon>Agaricomycetes</taxon>
        <taxon>Sebacinales</taxon>
        <taxon>Serendipitaceae</taxon>
        <taxon>Serendipita</taxon>
    </lineage>
</organism>
<proteinExistence type="predicted"/>
<dbReference type="Gene3D" id="3.10.110.10">
    <property type="entry name" value="Ubiquitin Conjugating Enzyme"/>
    <property type="match status" value="1"/>
</dbReference>
<dbReference type="STRING" id="933852.A0A0C3BQ41"/>
<evidence type="ECO:0000313" key="4">
    <source>
        <dbReference type="EMBL" id="KIM34199.1"/>
    </source>
</evidence>
<feature type="compositionally biased region" description="Polar residues" evidence="2">
    <location>
        <begin position="232"/>
        <end position="243"/>
    </location>
</feature>
<dbReference type="InterPro" id="IPR000608">
    <property type="entry name" value="UBC"/>
</dbReference>
<dbReference type="PROSITE" id="PS50127">
    <property type="entry name" value="UBC_2"/>
    <property type="match status" value="1"/>
</dbReference>
<accession>A0A0C3BQ41</accession>
<feature type="domain" description="UBC core" evidence="3">
    <location>
        <begin position="6"/>
        <end position="169"/>
    </location>
</feature>
<dbReference type="PANTHER" id="PTHR24067">
    <property type="entry name" value="UBIQUITIN-CONJUGATING ENZYME E2"/>
    <property type="match status" value="1"/>
</dbReference>
<dbReference type="Proteomes" id="UP000054097">
    <property type="component" value="Unassembled WGS sequence"/>
</dbReference>
<sequence>MDTSQLFRDRLRRDLRELELNVDPGIRVHAAGHDMRRLCLHLTPQSGPWQGLTIHFSIDLPTNWPASPPRVWCSIPNLKHPNILTGGRVCCDLWRETSGGYSGFANVGYTPAYTLRGIFKQLLSLFSSKSISHNFSHGRTNLGQAIIVHYVHEAQFLFPFREPTSITSRNAAYPYTEPENYLEKLWNEDTSEEVVIVTYQSDDGSDVKQITKKSMMRDSSSASRGTQEPEPQEQTRAAASSRASKPVKRILKFESLNPAWLKARAKVQTFECNECDIKSANIPRWPVLDAVSSDRGTPAGEKDSPAYMTPAATNQLARLKMDLLHVLCEHMPDESLHALGVAYSPIAHFLRRTNFLRKRQVRCFYLATHYEDPPNQKVDPDPTKIMGMGVALDRRTNRLSCDTIIDGFLSEAAFLNCGVRRSIRKADFSFFLPLALNYDHFKQIKPRLFDCLKTLSAEISLTEPDRVYPPTRHGVESSAARSTRATTARHGSASSYSRGSTPVPGSTGSTTAEIDSVNVIFKFLRDVTVDYMHVTDDIINRAPVATRGVGSQNSSQEDVEALYSISLIHAAEKFLAAYWQLFHLLISLCRDNPALLKSIDGRVRQFVDTPNFRSKEFEPDLGEFVIVAALVFACQDEGLLPLKGSERRIKRGPPTPGSASSSTHRYDLRHGSAAPSDPIIRWSENFIGPLLQEAMTRSAVEVVAGNSDLQHFETGECAYRAAKSYQHSRETYRMIALQASILAVFTHYETAPRSSRVVPNSTQAHLDRQFGQPPTQAAQTLAEETKAGFRLTTWDDLFTKVQYKNGLEWSQAELASALRQCMIRSEQRGYHINNYRSGDARTRLVAIRERRERDWKRDHLRRMRAHK</sequence>
<dbReference type="InterPro" id="IPR016135">
    <property type="entry name" value="UBQ-conjugating_enzyme/RWD"/>
</dbReference>
<feature type="compositionally biased region" description="Low complexity" evidence="2">
    <location>
        <begin position="477"/>
        <end position="509"/>
    </location>
</feature>
<gene>
    <name evidence="4" type="ORF">M408DRAFT_325666</name>
</gene>
<reference evidence="5" key="2">
    <citation type="submission" date="2015-01" db="EMBL/GenBank/DDBJ databases">
        <title>Evolutionary Origins and Diversification of the Mycorrhizal Mutualists.</title>
        <authorList>
            <consortium name="DOE Joint Genome Institute"/>
            <consortium name="Mycorrhizal Genomics Consortium"/>
            <person name="Kohler A."/>
            <person name="Kuo A."/>
            <person name="Nagy L.G."/>
            <person name="Floudas D."/>
            <person name="Copeland A."/>
            <person name="Barry K.W."/>
            <person name="Cichocki N."/>
            <person name="Veneault-Fourrey C."/>
            <person name="LaButti K."/>
            <person name="Lindquist E.A."/>
            <person name="Lipzen A."/>
            <person name="Lundell T."/>
            <person name="Morin E."/>
            <person name="Murat C."/>
            <person name="Riley R."/>
            <person name="Ohm R."/>
            <person name="Sun H."/>
            <person name="Tunlid A."/>
            <person name="Henrissat B."/>
            <person name="Grigoriev I.V."/>
            <person name="Hibbett D.S."/>
            <person name="Martin F."/>
        </authorList>
    </citation>
    <scope>NUCLEOTIDE SEQUENCE [LARGE SCALE GENOMIC DNA]</scope>
    <source>
        <strain evidence="5">MAFF 305830</strain>
    </source>
</reference>
<feature type="region of interest" description="Disordered" evidence="2">
    <location>
        <begin position="644"/>
        <end position="672"/>
    </location>
</feature>
<reference evidence="4 5" key="1">
    <citation type="submission" date="2014-04" db="EMBL/GenBank/DDBJ databases">
        <authorList>
            <consortium name="DOE Joint Genome Institute"/>
            <person name="Kuo A."/>
            <person name="Zuccaro A."/>
            <person name="Kohler A."/>
            <person name="Nagy L.G."/>
            <person name="Floudas D."/>
            <person name="Copeland A."/>
            <person name="Barry K.W."/>
            <person name="Cichocki N."/>
            <person name="Veneault-Fourrey C."/>
            <person name="LaButti K."/>
            <person name="Lindquist E.A."/>
            <person name="Lipzen A."/>
            <person name="Lundell T."/>
            <person name="Morin E."/>
            <person name="Murat C."/>
            <person name="Sun H."/>
            <person name="Tunlid A."/>
            <person name="Henrissat B."/>
            <person name="Grigoriev I.V."/>
            <person name="Hibbett D.S."/>
            <person name="Martin F."/>
            <person name="Nordberg H.P."/>
            <person name="Cantor M.N."/>
            <person name="Hua S.X."/>
        </authorList>
    </citation>
    <scope>NUCLEOTIDE SEQUENCE [LARGE SCALE GENOMIC DNA]</scope>
    <source>
        <strain evidence="4 5">MAFF 305830</strain>
    </source>
</reference>
<dbReference type="EMBL" id="KN824277">
    <property type="protein sequence ID" value="KIM34199.1"/>
    <property type="molecule type" value="Genomic_DNA"/>
</dbReference>
<dbReference type="Pfam" id="PF00179">
    <property type="entry name" value="UQ_con"/>
    <property type="match status" value="1"/>
</dbReference>
<feature type="region of interest" description="Disordered" evidence="2">
    <location>
        <begin position="207"/>
        <end position="243"/>
    </location>
</feature>
<dbReference type="SUPFAM" id="SSF54495">
    <property type="entry name" value="UBC-like"/>
    <property type="match status" value="1"/>
</dbReference>
<feature type="region of interest" description="Disordered" evidence="2">
    <location>
        <begin position="465"/>
        <end position="509"/>
    </location>
</feature>
<keyword evidence="5" id="KW-1185">Reference proteome</keyword>
<evidence type="ECO:0000256" key="2">
    <source>
        <dbReference type="SAM" id="MobiDB-lite"/>
    </source>
</evidence>
<protein>
    <recommendedName>
        <fullName evidence="3">UBC core domain-containing protein</fullName>
    </recommendedName>
</protein>
<feature type="compositionally biased region" description="Polar residues" evidence="2">
    <location>
        <begin position="217"/>
        <end position="226"/>
    </location>
</feature>